<dbReference type="EMBL" id="BGZK01002511">
    <property type="protein sequence ID" value="GBP94500.1"/>
    <property type="molecule type" value="Genomic_DNA"/>
</dbReference>
<comment type="caution">
    <text evidence="1">The sequence shown here is derived from an EMBL/GenBank/DDBJ whole genome shotgun (WGS) entry which is preliminary data.</text>
</comment>
<gene>
    <name evidence="1" type="ORF">EVAR_95228_1</name>
</gene>
<dbReference type="OrthoDB" id="5570127at2759"/>
<organism evidence="1 2">
    <name type="scientific">Eumeta variegata</name>
    <name type="common">Bagworm moth</name>
    <name type="synonym">Eumeta japonica</name>
    <dbReference type="NCBI Taxonomy" id="151549"/>
    <lineage>
        <taxon>Eukaryota</taxon>
        <taxon>Metazoa</taxon>
        <taxon>Ecdysozoa</taxon>
        <taxon>Arthropoda</taxon>
        <taxon>Hexapoda</taxon>
        <taxon>Insecta</taxon>
        <taxon>Pterygota</taxon>
        <taxon>Neoptera</taxon>
        <taxon>Endopterygota</taxon>
        <taxon>Lepidoptera</taxon>
        <taxon>Glossata</taxon>
        <taxon>Ditrysia</taxon>
        <taxon>Tineoidea</taxon>
        <taxon>Psychidae</taxon>
        <taxon>Oiketicinae</taxon>
        <taxon>Eumeta</taxon>
    </lineage>
</organism>
<accession>A0A4C2A2U0</accession>
<proteinExistence type="predicted"/>
<name>A0A4C2A2U0_EUMVA</name>
<sequence length="173" mass="18865">MVIHPDSRNGRTNIKLNNTEDSVYPASFSPHNGAALETFDAPVPQVILTDTSKSTISQGVGHAKPLDVTAVSIGVAHQNTLIFLHQKYYASTYSVREYGENVVSLGVSLSREKCFTRVPKDFNASINTLFSIPSLVPRKATMNTYRSYATMLADAGAKDEIKLKAAQELSENS</sequence>
<evidence type="ECO:0000313" key="1">
    <source>
        <dbReference type="EMBL" id="GBP94500.1"/>
    </source>
</evidence>
<dbReference type="Proteomes" id="UP000299102">
    <property type="component" value="Unassembled WGS sequence"/>
</dbReference>
<dbReference type="AlphaFoldDB" id="A0A4C2A2U0"/>
<evidence type="ECO:0000313" key="2">
    <source>
        <dbReference type="Proteomes" id="UP000299102"/>
    </source>
</evidence>
<keyword evidence="2" id="KW-1185">Reference proteome</keyword>
<protein>
    <submittedName>
        <fullName evidence="1">Uncharacterized protein</fullName>
    </submittedName>
</protein>
<reference evidence="1 2" key="1">
    <citation type="journal article" date="2019" name="Commun. Biol.">
        <title>The bagworm genome reveals a unique fibroin gene that provides high tensile strength.</title>
        <authorList>
            <person name="Kono N."/>
            <person name="Nakamura H."/>
            <person name="Ohtoshi R."/>
            <person name="Tomita M."/>
            <person name="Numata K."/>
            <person name="Arakawa K."/>
        </authorList>
    </citation>
    <scope>NUCLEOTIDE SEQUENCE [LARGE SCALE GENOMIC DNA]</scope>
</reference>